<sequence length="173" mass="18704">MPGATSPLNRMSYKAAAVLVAVDGAGAPHFSGRSRRRARALPLAVLLRLGERHAAGVVTARGGHAGRSVVLDELLEHLLHRRPRRRVLAGADHPEEEHRHGVLEERRPVLQDAPVDNVVQRAAGLVPPPRPLRQAVVGAAVVRHPAGRQLQQHDAEAVHVHLLVHLRSAPVLC</sequence>
<dbReference type="EnsemblPlants" id="OB02G18450.1">
    <property type="protein sequence ID" value="OB02G18450.1"/>
    <property type="gene ID" value="OB02G18450"/>
</dbReference>
<dbReference type="Gramene" id="OB02G18450.1">
    <property type="protein sequence ID" value="OB02G18450.1"/>
    <property type="gene ID" value="OB02G18450"/>
</dbReference>
<accession>J3LB28</accession>
<dbReference type="HOGENOM" id="CLU_1551582_0_0_1"/>
<dbReference type="Proteomes" id="UP000006038">
    <property type="component" value="Unassembled WGS sequence"/>
</dbReference>
<evidence type="ECO:0000313" key="2">
    <source>
        <dbReference type="Proteomes" id="UP000006038"/>
    </source>
</evidence>
<keyword evidence="2" id="KW-1185">Reference proteome</keyword>
<protein>
    <submittedName>
        <fullName evidence="1">Uncharacterized protein</fullName>
    </submittedName>
</protein>
<dbReference type="eggNOG" id="ENOG502R60V">
    <property type="taxonomic scope" value="Eukaryota"/>
</dbReference>
<name>J3LB28_ORYBR</name>
<dbReference type="AlphaFoldDB" id="J3LB28"/>
<proteinExistence type="predicted"/>
<organism evidence="1">
    <name type="scientific">Oryza brachyantha</name>
    <name type="common">malo sina</name>
    <dbReference type="NCBI Taxonomy" id="4533"/>
    <lineage>
        <taxon>Eukaryota</taxon>
        <taxon>Viridiplantae</taxon>
        <taxon>Streptophyta</taxon>
        <taxon>Embryophyta</taxon>
        <taxon>Tracheophyta</taxon>
        <taxon>Spermatophyta</taxon>
        <taxon>Magnoliopsida</taxon>
        <taxon>Liliopsida</taxon>
        <taxon>Poales</taxon>
        <taxon>Poaceae</taxon>
        <taxon>BOP clade</taxon>
        <taxon>Oryzoideae</taxon>
        <taxon>Oryzeae</taxon>
        <taxon>Oryzinae</taxon>
        <taxon>Oryza</taxon>
    </lineage>
</organism>
<reference evidence="1" key="1">
    <citation type="submission" date="2013-04" db="UniProtKB">
        <authorList>
            <consortium name="EnsemblPlants"/>
        </authorList>
    </citation>
    <scope>IDENTIFICATION</scope>
</reference>
<evidence type="ECO:0000313" key="1">
    <source>
        <dbReference type="EnsemblPlants" id="OB02G18450.1"/>
    </source>
</evidence>